<dbReference type="GO" id="GO:0005761">
    <property type="term" value="C:mitochondrial ribosome"/>
    <property type="evidence" value="ECO:0007669"/>
    <property type="project" value="InterPro"/>
</dbReference>
<reference evidence="1" key="1">
    <citation type="submission" date="2021-06" db="EMBL/GenBank/DDBJ databases">
        <authorList>
            <consortium name="Wellcome Sanger Institute Data Sharing"/>
        </authorList>
    </citation>
    <scope>NUCLEOTIDE SEQUENCE [LARGE SCALE GENOMIC DNA]</scope>
</reference>
<reference evidence="1" key="2">
    <citation type="submission" date="2025-08" db="UniProtKB">
        <authorList>
            <consortium name="Ensembl"/>
        </authorList>
    </citation>
    <scope>IDENTIFICATION</scope>
</reference>
<dbReference type="Ensembl" id="ENSECRT00000015205.1">
    <property type="protein sequence ID" value="ENSECRP00000014943.1"/>
    <property type="gene ID" value="ENSECRG00000009970.1"/>
</dbReference>
<dbReference type="Proteomes" id="UP000694620">
    <property type="component" value="Chromosome 10"/>
</dbReference>
<dbReference type="GO" id="GO:0032543">
    <property type="term" value="P:mitochondrial translation"/>
    <property type="evidence" value="ECO:0007669"/>
    <property type="project" value="InterPro"/>
</dbReference>
<evidence type="ECO:0000313" key="1">
    <source>
        <dbReference type="Ensembl" id="ENSECRP00000014943.1"/>
    </source>
</evidence>
<dbReference type="AlphaFoldDB" id="A0A8C4SBL7"/>
<dbReference type="GO" id="GO:0005654">
    <property type="term" value="C:nucleoplasm"/>
    <property type="evidence" value="ECO:0007669"/>
    <property type="project" value="TreeGrafter"/>
</dbReference>
<dbReference type="InterPro" id="IPR033620">
    <property type="entry name" value="Ribosomal_mS37_met"/>
</dbReference>
<accession>A0A8C4SBL7</accession>
<dbReference type="GO" id="GO:0003723">
    <property type="term" value="F:RNA binding"/>
    <property type="evidence" value="ECO:0007669"/>
    <property type="project" value="TreeGrafter"/>
</dbReference>
<name>A0A8C4SBL7_ERPCA</name>
<dbReference type="PANTHER" id="PTHR31278">
    <property type="entry name" value="CHCHD1"/>
    <property type="match status" value="1"/>
</dbReference>
<keyword evidence="2" id="KW-1185">Reference proteome</keyword>
<organism evidence="1 2">
    <name type="scientific">Erpetoichthys calabaricus</name>
    <name type="common">Rope fish</name>
    <name type="synonym">Calamoichthys calabaricus</name>
    <dbReference type="NCBI Taxonomy" id="27687"/>
    <lineage>
        <taxon>Eukaryota</taxon>
        <taxon>Metazoa</taxon>
        <taxon>Chordata</taxon>
        <taxon>Craniata</taxon>
        <taxon>Vertebrata</taxon>
        <taxon>Euteleostomi</taxon>
        <taxon>Actinopterygii</taxon>
        <taxon>Polypteriformes</taxon>
        <taxon>Polypteridae</taxon>
        <taxon>Erpetoichthys</taxon>
    </lineage>
</organism>
<protein>
    <submittedName>
        <fullName evidence="1">Uncharacterized protein</fullName>
    </submittedName>
</protein>
<sequence length="79" mass="8752">MTPCHGEAACSIEMSVMMACRMQNNFSNAACAREEQSIFRCTAQAEAKRKADLEQKRKGEGCHLLPKKASKLLKRCCDG</sequence>
<reference evidence="1" key="3">
    <citation type="submission" date="2025-09" db="UniProtKB">
        <authorList>
            <consortium name="Ensembl"/>
        </authorList>
    </citation>
    <scope>IDENTIFICATION</scope>
</reference>
<proteinExistence type="predicted"/>
<evidence type="ECO:0000313" key="2">
    <source>
        <dbReference type="Proteomes" id="UP000694620"/>
    </source>
</evidence>
<dbReference type="PANTHER" id="PTHR31278:SF2">
    <property type="entry name" value="SMALL RIBOSOMAL SUBUNIT PROTEIN MS37"/>
    <property type="match status" value="1"/>
</dbReference>